<evidence type="ECO:0000313" key="3">
    <source>
        <dbReference type="Proteomes" id="UP000821837"/>
    </source>
</evidence>
<dbReference type="AlphaFoldDB" id="A0A9D4SUZ1"/>
<feature type="region of interest" description="Disordered" evidence="1">
    <location>
        <begin position="1"/>
        <end position="102"/>
    </location>
</feature>
<protein>
    <submittedName>
        <fullName evidence="2">Uncharacterized protein</fullName>
    </submittedName>
</protein>
<dbReference type="Proteomes" id="UP000821837">
    <property type="component" value="Chromosome 6"/>
</dbReference>
<dbReference type="EMBL" id="JABSTV010001252">
    <property type="protein sequence ID" value="KAH7948152.1"/>
    <property type="molecule type" value="Genomic_DNA"/>
</dbReference>
<organism evidence="2 3">
    <name type="scientific">Rhipicephalus sanguineus</name>
    <name type="common">Brown dog tick</name>
    <name type="synonym">Ixodes sanguineus</name>
    <dbReference type="NCBI Taxonomy" id="34632"/>
    <lineage>
        <taxon>Eukaryota</taxon>
        <taxon>Metazoa</taxon>
        <taxon>Ecdysozoa</taxon>
        <taxon>Arthropoda</taxon>
        <taxon>Chelicerata</taxon>
        <taxon>Arachnida</taxon>
        <taxon>Acari</taxon>
        <taxon>Parasitiformes</taxon>
        <taxon>Ixodida</taxon>
        <taxon>Ixodoidea</taxon>
        <taxon>Ixodidae</taxon>
        <taxon>Rhipicephalinae</taxon>
        <taxon>Rhipicephalus</taxon>
        <taxon>Rhipicephalus</taxon>
    </lineage>
</organism>
<accession>A0A9D4SUZ1</accession>
<name>A0A9D4SUZ1_RHISA</name>
<evidence type="ECO:0000313" key="2">
    <source>
        <dbReference type="EMBL" id="KAH7948152.1"/>
    </source>
</evidence>
<feature type="compositionally biased region" description="Polar residues" evidence="1">
    <location>
        <begin position="123"/>
        <end position="138"/>
    </location>
</feature>
<reference evidence="2" key="2">
    <citation type="submission" date="2021-09" db="EMBL/GenBank/DDBJ databases">
        <authorList>
            <person name="Jia N."/>
            <person name="Wang J."/>
            <person name="Shi W."/>
            <person name="Du L."/>
            <person name="Sun Y."/>
            <person name="Zhan W."/>
            <person name="Jiang J."/>
            <person name="Wang Q."/>
            <person name="Zhang B."/>
            <person name="Ji P."/>
            <person name="Sakyi L.B."/>
            <person name="Cui X."/>
            <person name="Yuan T."/>
            <person name="Jiang B."/>
            <person name="Yang W."/>
            <person name="Lam T.T.-Y."/>
            <person name="Chang Q."/>
            <person name="Ding S."/>
            <person name="Wang X."/>
            <person name="Zhu J."/>
            <person name="Ruan X."/>
            <person name="Zhao L."/>
            <person name="Wei J."/>
            <person name="Que T."/>
            <person name="Du C."/>
            <person name="Cheng J."/>
            <person name="Dai P."/>
            <person name="Han X."/>
            <person name="Huang E."/>
            <person name="Gao Y."/>
            <person name="Liu J."/>
            <person name="Shao H."/>
            <person name="Ye R."/>
            <person name="Li L."/>
            <person name="Wei W."/>
            <person name="Wang X."/>
            <person name="Wang C."/>
            <person name="Huo Q."/>
            <person name="Li W."/>
            <person name="Guo W."/>
            <person name="Chen H."/>
            <person name="Chen S."/>
            <person name="Zhou L."/>
            <person name="Zhou L."/>
            <person name="Ni X."/>
            <person name="Tian J."/>
            <person name="Zhou Y."/>
            <person name="Sheng Y."/>
            <person name="Liu T."/>
            <person name="Pan Y."/>
            <person name="Xia L."/>
            <person name="Li J."/>
            <person name="Zhao F."/>
            <person name="Cao W."/>
        </authorList>
    </citation>
    <scope>NUCLEOTIDE SEQUENCE</scope>
    <source>
        <strain evidence="2">Rsan-2018</strain>
        <tissue evidence="2">Larvae</tissue>
    </source>
</reference>
<feature type="compositionally biased region" description="Basic and acidic residues" evidence="1">
    <location>
        <begin position="172"/>
        <end position="189"/>
    </location>
</feature>
<evidence type="ECO:0000256" key="1">
    <source>
        <dbReference type="SAM" id="MobiDB-lite"/>
    </source>
</evidence>
<proteinExistence type="predicted"/>
<reference evidence="2" key="1">
    <citation type="journal article" date="2020" name="Cell">
        <title>Large-Scale Comparative Analyses of Tick Genomes Elucidate Their Genetic Diversity and Vector Capacities.</title>
        <authorList>
            <consortium name="Tick Genome and Microbiome Consortium (TIGMIC)"/>
            <person name="Jia N."/>
            <person name="Wang J."/>
            <person name="Shi W."/>
            <person name="Du L."/>
            <person name="Sun Y."/>
            <person name="Zhan W."/>
            <person name="Jiang J.F."/>
            <person name="Wang Q."/>
            <person name="Zhang B."/>
            <person name="Ji P."/>
            <person name="Bell-Sakyi L."/>
            <person name="Cui X.M."/>
            <person name="Yuan T.T."/>
            <person name="Jiang B.G."/>
            <person name="Yang W.F."/>
            <person name="Lam T.T."/>
            <person name="Chang Q.C."/>
            <person name="Ding S.J."/>
            <person name="Wang X.J."/>
            <person name="Zhu J.G."/>
            <person name="Ruan X.D."/>
            <person name="Zhao L."/>
            <person name="Wei J.T."/>
            <person name="Ye R.Z."/>
            <person name="Que T.C."/>
            <person name="Du C.H."/>
            <person name="Zhou Y.H."/>
            <person name="Cheng J.X."/>
            <person name="Dai P.F."/>
            <person name="Guo W.B."/>
            <person name="Han X.H."/>
            <person name="Huang E.J."/>
            <person name="Li L.F."/>
            <person name="Wei W."/>
            <person name="Gao Y.C."/>
            <person name="Liu J.Z."/>
            <person name="Shao H.Z."/>
            <person name="Wang X."/>
            <person name="Wang C.C."/>
            <person name="Yang T.C."/>
            <person name="Huo Q.B."/>
            <person name="Li W."/>
            <person name="Chen H.Y."/>
            <person name="Chen S.E."/>
            <person name="Zhou L.G."/>
            <person name="Ni X.B."/>
            <person name="Tian J.H."/>
            <person name="Sheng Y."/>
            <person name="Liu T."/>
            <person name="Pan Y.S."/>
            <person name="Xia L.Y."/>
            <person name="Li J."/>
            <person name="Zhao F."/>
            <person name="Cao W.C."/>
        </authorList>
    </citation>
    <scope>NUCLEOTIDE SEQUENCE</scope>
    <source>
        <strain evidence="2">Rsan-2018</strain>
    </source>
</reference>
<feature type="region of interest" description="Disordered" evidence="1">
    <location>
        <begin position="120"/>
        <end position="202"/>
    </location>
</feature>
<sequence length="202" mass="21229">MTVMDSDSASTTGKRAHDAGKNEKGPSAAATDEPPAKTTPARRALLRPRPNIPTERKTAETPPLPPTVVLATAGGSASTDTHKLSEIPQHSTSPVITPSVAEPVPVEQEAVPVEADEAAEFQVETSGSGDDMSVTTATLKRARDETEEMDKTSSTTSEEPPAKTPQGRRFTLRPEPKISTDKRPADKTKQKNAGKQDGPGGG</sequence>
<gene>
    <name evidence="2" type="ORF">HPB52_018793</name>
</gene>
<feature type="compositionally biased region" description="Basic and acidic residues" evidence="1">
    <location>
        <begin position="15"/>
        <end position="24"/>
    </location>
</feature>
<feature type="compositionally biased region" description="Polar residues" evidence="1">
    <location>
        <begin position="1"/>
        <end position="13"/>
    </location>
</feature>
<comment type="caution">
    <text evidence="2">The sequence shown here is derived from an EMBL/GenBank/DDBJ whole genome shotgun (WGS) entry which is preliminary data.</text>
</comment>
<keyword evidence="3" id="KW-1185">Reference proteome</keyword>